<dbReference type="AlphaFoldDB" id="A0A2W5UMR4"/>
<dbReference type="Proteomes" id="UP000248975">
    <property type="component" value="Unassembled WGS sequence"/>
</dbReference>
<evidence type="ECO:0000313" key="2">
    <source>
        <dbReference type="EMBL" id="PZQ99160.1"/>
    </source>
</evidence>
<reference evidence="2 3" key="1">
    <citation type="submission" date="2017-08" db="EMBL/GenBank/DDBJ databases">
        <title>Infants hospitalized years apart are colonized by the same room-sourced microbial strains.</title>
        <authorList>
            <person name="Brooks B."/>
            <person name="Olm M.R."/>
            <person name="Firek B.A."/>
            <person name="Baker R."/>
            <person name="Thomas B.C."/>
            <person name="Morowitz M.J."/>
            <person name="Banfield J.F."/>
        </authorList>
    </citation>
    <scope>NUCLEOTIDE SEQUENCE [LARGE SCALE GENOMIC DNA]</scope>
    <source>
        <strain evidence="2">S2_003_000_R2_11</strain>
    </source>
</reference>
<name>A0A2W5UMR4_CERSP</name>
<comment type="caution">
    <text evidence="2">The sequence shown here is derived from an EMBL/GenBank/DDBJ whole genome shotgun (WGS) entry which is preliminary data.</text>
</comment>
<evidence type="ECO:0008006" key="4">
    <source>
        <dbReference type="Google" id="ProtNLM"/>
    </source>
</evidence>
<accession>A0A2W5UMR4</accession>
<sequence length="160" mass="17586">MIGRIIQFVMENIPALMFVLALAIPLLFRRPGTLAPQFLSWLLLLSVGVAYVWAGVFHIFFPGIASAQIGWQPSPFEFEIGVADAAIGIVAILSFWRGLEFKAAVVGYIVLFSIGVAIGHFRQAFQNNDFSADNFGLLLIITLLQIALLPILLQRSRQAA</sequence>
<feature type="transmembrane region" description="Helical" evidence="1">
    <location>
        <begin position="40"/>
        <end position="60"/>
    </location>
</feature>
<organism evidence="2 3">
    <name type="scientific">Cereibacter sphaeroides</name>
    <name type="common">Rhodobacter sphaeroides</name>
    <dbReference type="NCBI Taxonomy" id="1063"/>
    <lineage>
        <taxon>Bacteria</taxon>
        <taxon>Pseudomonadati</taxon>
        <taxon>Pseudomonadota</taxon>
        <taxon>Alphaproteobacteria</taxon>
        <taxon>Rhodobacterales</taxon>
        <taxon>Paracoccaceae</taxon>
        <taxon>Cereibacter</taxon>
    </lineage>
</organism>
<dbReference type="Pfam" id="PF20589">
    <property type="entry name" value="DUF6790"/>
    <property type="match status" value="1"/>
</dbReference>
<evidence type="ECO:0000313" key="3">
    <source>
        <dbReference type="Proteomes" id="UP000248975"/>
    </source>
</evidence>
<protein>
    <recommendedName>
        <fullName evidence="4">DUF4345 domain-containing protein</fullName>
    </recommendedName>
</protein>
<feature type="transmembrane region" description="Helical" evidence="1">
    <location>
        <begin position="80"/>
        <end position="96"/>
    </location>
</feature>
<evidence type="ECO:0000256" key="1">
    <source>
        <dbReference type="SAM" id="Phobius"/>
    </source>
</evidence>
<feature type="transmembrane region" description="Helical" evidence="1">
    <location>
        <begin position="6"/>
        <end position="28"/>
    </location>
</feature>
<dbReference type="InterPro" id="IPR046740">
    <property type="entry name" value="DUF6790"/>
</dbReference>
<gene>
    <name evidence="2" type="ORF">DI533_00160</name>
</gene>
<feature type="transmembrane region" description="Helical" evidence="1">
    <location>
        <begin position="103"/>
        <end position="123"/>
    </location>
</feature>
<keyword evidence="1" id="KW-1133">Transmembrane helix</keyword>
<feature type="transmembrane region" description="Helical" evidence="1">
    <location>
        <begin position="135"/>
        <end position="153"/>
    </location>
</feature>
<keyword evidence="1" id="KW-0812">Transmembrane</keyword>
<dbReference type="EMBL" id="QFQS01000001">
    <property type="protein sequence ID" value="PZQ99160.1"/>
    <property type="molecule type" value="Genomic_DNA"/>
</dbReference>
<proteinExistence type="predicted"/>
<keyword evidence="1" id="KW-0472">Membrane</keyword>